<dbReference type="OrthoDB" id="535128at2759"/>
<organism evidence="3">
    <name type="scientific">Naegleria gruberi</name>
    <name type="common">Amoeba</name>
    <dbReference type="NCBI Taxonomy" id="5762"/>
    <lineage>
        <taxon>Eukaryota</taxon>
        <taxon>Discoba</taxon>
        <taxon>Heterolobosea</taxon>
        <taxon>Tetramitia</taxon>
        <taxon>Eutetramitia</taxon>
        <taxon>Vahlkampfiidae</taxon>
        <taxon>Naegleria</taxon>
    </lineage>
</organism>
<dbReference type="InterPro" id="IPR019080">
    <property type="entry name" value="YqaJ_viral_recombinase"/>
</dbReference>
<accession>D2VXP9</accession>
<dbReference type="KEGG" id="ngr:NAEGRDRAFT_73826"/>
<reference evidence="2 3" key="1">
    <citation type="journal article" date="2010" name="Cell">
        <title>The genome of Naegleria gruberi illuminates early eukaryotic versatility.</title>
        <authorList>
            <person name="Fritz-Laylin L.K."/>
            <person name="Prochnik S.E."/>
            <person name="Ginger M.L."/>
            <person name="Dacks J.B."/>
            <person name="Carpenter M.L."/>
            <person name="Field M.C."/>
            <person name="Kuo A."/>
            <person name="Paredez A."/>
            <person name="Chapman J."/>
            <person name="Pham J."/>
            <person name="Shu S."/>
            <person name="Neupane R."/>
            <person name="Cipriano M."/>
            <person name="Mancuso J."/>
            <person name="Tu H."/>
            <person name="Salamov A."/>
            <person name="Lindquist E."/>
            <person name="Shapiro H."/>
            <person name="Lucas S."/>
            <person name="Grigoriev I.V."/>
            <person name="Cande W.Z."/>
            <person name="Fulton C."/>
            <person name="Rokhsar D.S."/>
            <person name="Dawson S.C."/>
        </authorList>
    </citation>
    <scope>NUCLEOTIDE SEQUENCE [LARGE SCALE GENOMIC DNA]</scope>
    <source>
        <strain evidence="2 3">NEG-M</strain>
    </source>
</reference>
<dbReference type="EMBL" id="GG738908">
    <property type="protein sequence ID" value="EFC38377.1"/>
    <property type="molecule type" value="Genomic_DNA"/>
</dbReference>
<dbReference type="GeneID" id="8858209"/>
<dbReference type="SUPFAM" id="SSF52980">
    <property type="entry name" value="Restriction endonuclease-like"/>
    <property type="match status" value="1"/>
</dbReference>
<feature type="domain" description="YqaJ viral recombinase" evidence="1">
    <location>
        <begin position="85"/>
        <end position="307"/>
    </location>
</feature>
<evidence type="ECO:0000313" key="3">
    <source>
        <dbReference type="Proteomes" id="UP000006671"/>
    </source>
</evidence>
<evidence type="ECO:0000259" key="1">
    <source>
        <dbReference type="Pfam" id="PF09588"/>
    </source>
</evidence>
<dbReference type="VEuPathDB" id="AmoebaDB:NAEGRDRAFT_73826"/>
<dbReference type="OMA" id="HELNCVS"/>
<evidence type="ECO:0000313" key="2">
    <source>
        <dbReference type="EMBL" id="EFC38377.1"/>
    </source>
</evidence>
<dbReference type="PANTHER" id="PTHR46609">
    <property type="entry name" value="EXONUCLEASE, PHAGE-TYPE/RECB, C-TERMINAL DOMAIN-CONTAINING PROTEIN"/>
    <property type="match status" value="1"/>
</dbReference>
<name>D2VXP9_NAEGR</name>
<dbReference type="STRING" id="5762.D2VXP9"/>
<dbReference type="Pfam" id="PF09588">
    <property type="entry name" value="YqaJ"/>
    <property type="match status" value="1"/>
</dbReference>
<proteinExistence type="predicted"/>
<dbReference type="PANTHER" id="PTHR46609:SF6">
    <property type="entry name" value="EXONUCLEASE, PHAGE-TYPE_RECB, C-TERMINAL DOMAIN-CONTAINING PROTEIN-RELATED"/>
    <property type="match status" value="1"/>
</dbReference>
<dbReference type="GO" id="GO:0006281">
    <property type="term" value="P:DNA repair"/>
    <property type="evidence" value="ECO:0007669"/>
    <property type="project" value="UniProtKB-ARBA"/>
</dbReference>
<gene>
    <name evidence="2" type="ORF">NAEGRDRAFT_73826</name>
</gene>
<dbReference type="RefSeq" id="XP_002671121.1">
    <property type="nucleotide sequence ID" value="XM_002671075.1"/>
</dbReference>
<sequence length="406" mass="47974">MSQQFEEEHIDHSDEQSLVESIEKLSIHQEKNNNKFNGENPNVKWKALYYEDIKEIYVNRYVPLNPPNEPIDENNCHLFPQRSDKWLELRSNRITASRLSKALGFFSPAAVKMLDLSKSFLKQDKETVGTIYESILTRDELKELGMTDEEIDQLKQPSNENPKEEIVKRVFMDWGSNHELNCVSTILNSHFDYDMFCETGFYIITEDRLNQVFTKEDLEKYELSFEKLPALGASPDGLLQSIDTNEIHSCVEIKCPTCFVEKYVKKEDRESGRDIPLTFSYIKKKPHEEVPVYYIPQMYLQMIATNTKQCYYCSWTVTQGCNMFKVEFDKDFALEILYWIFKHYDLVKNQKKRITPDCFISDERFIQFLQKSLEIQKGIQFVKTIEKSMVYEGIDPERKHMFNDNK</sequence>
<dbReference type="InterPro" id="IPR011604">
    <property type="entry name" value="PDDEXK-like_dom_sf"/>
</dbReference>
<keyword evidence="3" id="KW-1185">Reference proteome</keyword>
<dbReference type="Gene3D" id="3.90.320.10">
    <property type="match status" value="1"/>
</dbReference>
<protein>
    <submittedName>
        <fullName evidence="2">Predicted protein</fullName>
    </submittedName>
</protein>
<dbReference type="InterPro" id="IPR051703">
    <property type="entry name" value="NF-kappa-B_Signaling_Reg"/>
</dbReference>
<dbReference type="InterPro" id="IPR011335">
    <property type="entry name" value="Restrct_endonuc-II-like"/>
</dbReference>
<dbReference type="AlphaFoldDB" id="D2VXP9"/>
<dbReference type="Proteomes" id="UP000006671">
    <property type="component" value="Unassembled WGS sequence"/>
</dbReference>
<dbReference type="InParanoid" id="D2VXP9"/>